<dbReference type="EMBL" id="JDSS02000020">
    <property type="protein sequence ID" value="KFB68516.1"/>
    <property type="molecule type" value="Genomic_DNA"/>
</dbReference>
<proteinExistence type="predicted"/>
<organism evidence="1 2">
    <name type="scientific">Candidatus Accumulibacter vicinus</name>
    <dbReference type="NCBI Taxonomy" id="2954382"/>
    <lineage>
        <taxon>Bacteria</taxon>
        <taxon>Pseudomonadati</taxon>
        <taxon>Pseudomonadota</taxon>
        <taxon>Betaproteobacteria</taxon>
        <taxon>Candidatus Accumulibacter</taxon>
    </lineage>
</organism>
<evidence type="ECO:0000313" key="1">
    <source>
        <dbReference type="EMBL" id="KFB68516.1"/>
    </source>
</evidence>
<dbReference type="Proteomes" id="UP000019812">
    <property type="component" value="Unassembled WGS sequence"/>
</dbReference>
<comment type="caution">
    <text evidence="1">The sequence shown here is derived from an EMBL/GenBank/DDBJ whole genome shotgun (WGS) entry which is preliminary data.</text>
</comment>
<dbReference type="STRING" id="1457154.CAPSK01_001912"/>
<accession>A0A084Y1C2</accession>
<evidence type="ECO:0000313" key="2">
    <source>
        <dbReference type="Proteomes" id="UP000019812"/>
    </source>
</evidence>
<name>A0A084Y1C2_9PROT</name>
<dbReference type="AlphaFoldDB" id="A0A084Y1C2"/>
<reference evidence="1 2" key="1">
    <citation type="submission" date="2014-07" db="EMBL/GenBank/DDBJ databases">
        <title>Expanding our view of genomic diversity in Candidatus Accumulibacter clades.</title>
        <authorList>
            <person name="Skennerton C.T."/>
            <person name="Barr J.J."/>
            <person name="Slater F.R."/>
            <person name="Bond P.L."/>
            <person name="Tyson G.W."/>
        </authorList>
    </citation>
    <scope>NUCLEOTIDE SEQUENCE [LARGE SCALE GENOMIC DNA]</scope>
    <source>
        <strain evidence="2">SK-01</strain>
    </source>
</reference>
<dbReference type="AntiFam" id="ANF00076">
    <property type="entry name" value="Shadow ORF (opposite copA)"/>
</dbReference>
<sequence>MAGNAVRQFNDTRFLGCCTLHQTDNRRQSGRIADLRHLDQQRALDIDRPSRDRPPRALPYRRALPSQQRLVGTTLAFNDLPVRRNRLARSDQNDIATPQIGGHHLFAVTTRRVRRYSRRDRRHQPGQCLGDADRALAGGHFQKSTAQQKEDEHRHRIEIDLATGSQRRPDAGCKGSANPQCHRHIHSRTAQSEIAPGIAKEGRGRIADHRHRQDQTGPAQQLFDRRRHLAGTREIDRHGIHHHLHHAETGDEHPPQRAAPFLARQFLASRGIVGISAIADRRDRRENVRQLDPPPVPAHPCTPCRVIDIDCSHPGEAAKLLLVEPDARRTGDPLENQRGFALVTVRTVAENPHEAFLEIGVIVESQALDDRRQSFVWRIRQGIAMTVVVG</sequence>
<protein>
    <submittedName>
        <fullName evidence="1">Uncharacterized protein</fullName>
    </submittedName>
</protein>
<gene>
    <name evidence="1" type="ORF">CAPSK01_001912</name>
</gene>